<dbReference type="EMBL" id="JASNQZ010000011">
    <property type="protein sequence ID" value="KAL0952027.1"/>
    <property type="molecule type" value="Genomic_DNA"/>
</dbReference>
<name>A0ABR3J8V8_9AGAR</name>
<evidence type="ECO:0000313" key="2">
    <source>
        <dbReference type="EMBL" id="KAL0952027.1"/>
    </source>
</evidence>
<feature type="compositionally biased region" description="Basic and acidic residues" evidence="1">
    <location>
        <begin position="83"/>
        <end position="98"/>
    </location>
</feature>
<feature type="compositionally biased region" description="Polar residues" evidence="1">
    <location>
        <begin position="1"/>
        <end position="13"/>
    </location>
</feature>
<evidence type="ECO:0000313" key="3">
    <source>
        <dbReference type="Proteomes" id="UP001556367"/>
    </source>
</evidence>
<gene>
    <name evidence="2" type="ORF">HGRIS_008672</name>
</gene>
<proteinExistence type="predicted"/>
<sequence length="111" mass="12589">MSYQSNVGNSQIHEANEQRTYPAGHDDPPRFEAGPERAHINNDSKDNRTLANRKEATEKAQHEEEVNPNPREVVDPLKPAQKHGNEPSRGAKIDAEIKEQEEEELRNKGKI</sequence>
<dbReference type="PANTHER" id="PTHR39475:SF1">
    <property type="entry name" value="CONIDIATION-SPECIFIC PROTEIN 6"/>
    <property type="match status" value="1"/>
</dbReference>
<organism evidence="2 3">
    <name type="scientific">Hohenbuehelia grisea</name>
    <dbReference type="NCBI Taxonomy" id="104357"/>
    <lineage>
        <taxon>Eukaryota</taxon>
        <taxon>Fungi</taxon>
        <taxon>Dikarya</taxon>
        <taxon>Basidiomycota</taxon>
        <taxon>Agaricomycotina</taxon>
        <taxon>Agaricomycetes</taxon>
        <taxon>Agaricomycetidae</taxon>
        <taxon>Agaricales</taxon>
        <taxon>Pleurotineae</taxon>
        <taxon>Pleurotaceae</taxon>
        <taxon>Hohenbuehelia</taxon>
    </lineage>
</organism>
<accession>A0ABR3J8V8</accession>
<keyword evidence="3" id="KW-1185">Reference proteome</keyword>
<feature type="region of interest" description="Disordered" evidence="1">
    <location>
        <begin position="1"/>
        <end position="111"/>
    </location>
</feature>
<dbReference type="Proteomes" id="UP001556367">
    <property type="component" value="Unassembled WGS sequence"/>
</dbReference>
<reference evidence="3" key="1">
    <citation type="submission" date="2024-06" db="EMBL/GenBank/DDBJ databases">
        <title>Multi-omics analyses provide insights into the biosynthesis of the anticancer antibiotic pleurotin in Hohenbuehelia grisea.</title>
        <authorList>
            <person name="Weaver J.A."/>
            <person name="Alberti F."/>
        </authorList>
    </citation>
    <scope>NUCLEOTIDE SEQUENCE [LARGE SCALE GENOMIC DNA]</scope>
    <source>
        <strain evidence="3">T-177</strain>
    </source>
</reference>
<evidence type="ECO:0000256" key="1">
    <source>
        <dbReference type="SAM" id="MobiDB-lite"/>
    </source>
</evidence>
<feature type="compositionally biased region" description="Basic and acidic residues" evidence="1">
    <location>
        <begin position="24"/>
        <end position="65"/>
    </location>
</feature>
<dbReference type="PANTHER" id="PTHR39475">
    <property type="entry name" value="CONIDIATION-SPECIFIC PROTEIN 6"/>
    <property type="match status" value="1"/>
</dbReference>
<comment type="caution">
    <text evidence="2">The sequence shown here is derived from an EMBL/GenBank/DDBJ whole genome shotgun (WGS) entry which is preliminary data.</text>
</comment>
<protein>
    <submittedName>
        <fullName evidence="2">Uncharacterized protein</fullName>
    </submittedName>
</protein>